<proteinExistence type="inferred from homology"/>
<evidence type="ECO:0000256" key="8">
    <source>
        <dbReference type="HAMAP-Rule" id="MF_00835"/>
    </source>
</evidence>
<dbReference type="InterPro" id="IPR029063">
    <property type="entry name" value="SAM-dependent_MTases_sf"/>
</dbReference>
<dbReference type="EC" id="2.1.1.197" evidence="3 8"/>
<evidence type="ECO:0000256" key="6">
    <source>
        <dbReference type="ARBA" id="ARBA00022691"/>
    </source>
</evidence>
<comment type="function">
    <text evidence="8">Converts the free carboxyl group of a malonyl-thioester to its methyl ester by transfer of a methyl group from S-adenosyl-L-methionine (SAM). It allows to synthesize pimeloyl-ACP via the fatty acid synthetic pathway.</text>
</comment>
<dbReference type="HAMAP" id="MF_00835">
    <property type="entry name" value="BioC"/>
    <property type="match status" value="1"/>
</dbReference>
<evidence type="ECO:0000256" key="5">
    <source>
        <dbReference type="ARBA" id="ARBA00022679"/>
    </source>
</evidence>
<dbReference type="UniPathway" id="UPA00078"/>
<keyword evidence="5 8" id="KW-0808">Transferase</keyword>
<dbReference type="PANTHER" id="PTHR13090">
    <property type="entry name" value="ARGININE-HYDROXYLASE NDUFAF5, MITOCHONDRIAL"/>
    <property type="match status" value="1"/>
</dbReference>
<evidence type="ECO:0000313" key="14">
    <source>
        <dbReference type="Proteomes" id="UP000321192"/>
    </source>
</evidence>
<dbReference type="Pfam" id="PF08241">
    <property type="entry name" value="Methyltransf_11"/>
    <property type="match status" value="1"/>
</dbReference>
<protein>
    <recommendedName>
        <fullName evidence="3 8">Malonyl-[acyl-carrier protein] O-methyltransferase</fullName>
        <shortName evidence="8">Malonyl-ACP O-methyltransferase</shortName>
        <ecNumber evidence="3 8">2.1.1.197</ecNumber>
    </recommendedName>
    <alternativeName>
        <fullName evidence="8">Biotin synthesis protein BioC</fullName>
    </alternativeName>
</protein>
<dbReference type="GO" id="GO:0102130">
    <property type="term" value="F:malonyl-CoA methyltransferase activity"/>
    <property type="evidence" value="ECO:0007669"/>
    <property type="project" value="UniProtKB-EC"/>
</dbReference>
<comment type="pathway">
    <text evidence="2 8">Cofactor biosynthesis; biotin biosynthesis.</text>
</comment>
<dbReference type="RefSeq" id="WP_012585069.1">
    <property type="nucleotide sequence ID" value="NC_011662.2"/>
</dbReference>
<dbReference type="CDD" id="cd02440">
    <property type="entry name" value="AdoMet_MTases"/>
    <property type="match status" value="1"/>
</dbReference>
<dbReference type="InterPro" id="IPR011814">
    <property type="entry name" value="BioC"/>
</dbReference>
<gene>
    <name evidence="8" type="primary">bioC</name>
    <name evidence="11" type="ordered locus">Tmz1t_1535</name>
    <name evidence="12" type="ORF">E6Q80_03365</name>
</gene>
<dbReference type="Gene3D" id="3.40.50.150">
    <property type="entry name" value="Vaccinia Virus protein VP39"/>
    <property type="match status" value="1"/>
</dbReference>
<evidence type="ECO:0000313" key="11">
    <source>
        <dbReference type="EMBL" id="ACK54293.1"/>
    </source>
</evidence>
<dbReference type="STRING" id="85643.Tmz1t_1535"/>
<evidence type="ECO:0000259" key="10">
    <source>
        <dbReference type="Pfam" id="PF08241"/>
    </source>
</evidence>
<evidence type="ECO:0000256" key="4">
    <source>
        <dbReference type="ARBA" id="ARBA00022603"/>
    </source>
</evidence>
<keyword evidence="4 8" id="KW-0489">Methyltransferase</keyword>
<evidence type="ECO:0000256" key="2">
    <source>
        <dbReference type="ARBA" id="ARBA00004746"/>
    </source>
</evidence>
<dbReference type="Proteomes" id="UP000321192">
    <property type="component" value="Unassembled WGS sequence"/>
</dbReference>
<dbReference type="eggNOG" id="COG2226">
    <property type="taxonomic scope" value="Bacteria"/>
</dbReference>
<keyword evidence="13" id="KW-1185">Reference proteome</keyword>
<dbReference type="SUPFAM" id="SSF53335">
    <property type="entry name" value="S-adenosyl-L-methionine-dependent methyltransferases"/>
    <property type="match status" value="1"/>
</dbReference>
<dbReference type="GO" id="GO:0010340">
    <property type="term" value="F:carboxyl-O-methyltransferase activity"/>
    <property type="evidence" value="ECO:0007669"/>
    <property type="project" value="UniProtKB-UniRule"/>
</dbReference>
<evidence type="ECO:0000313" key="13">
    <source>
        <dbReference type="Proteomes" id="UP000002186"/>
    </source>
</evidence>
<dbReference type="GO" id="GO:0009102">
    <property type="term" value="P:biotin biosynthetic process"/>
    <property type="evidence" value="ECO:0007669"/>
    <property type="project" value="UniProtKB-UniRule"/>
</dbReference>
<sequence>MDTPTPGQDVSARDAPPGQAPAAPGFALDRSLLRRRFERAAPHCDGADALAREVARRMDERLDYIRLSPQRVLDLGCGTGADLPRLAERFPAATLLAADFAPAMLARARARLRPQGGGLLRRLIGGRPAAAPHFVADACALPLAHASLGLVWSNLMLPALDDPLPAFREVHRTLQVDGLFMFSTLGPDTLRELRAALPATAGERVHRFIDMHDLGDALVQAGFSDPVMDMEMLTLTYADLDGLFADLRASGGNNAASTRPRGLSGRTGWEAARAAYERLRHDGRLPASFEIIQGHAWKPAPKTTADGRAIMRFQPRPPAR</sequence>
<dbReference type="EMBL" id="CP001281">
    <property type="protein sequence ID" value="ACK54293.1"/>
    <property type="molecule type" value="Genomic_DNA"/>
</dbReference>
<accession>C4ZP97</accession>
<evidence type="ECO:0000256" key="9">
    <source>
        <dbReference type="SAM" id="MobiDB-lite"/>
    </source>
</evidence>
<feature type="compositionally biased region" description="Low complexity" evidence="9">
    <location>
        <begin position="15"/>
        <end position="25"/>
    </location>
</feature>
<keyword evidence="7 8" id="KW-0093">Biotin biosynthesis</keyword>
<dbReference type="KEGG" id="tmz:Tmz1t_1535"/>
<dbReference type="OrthoDB" id="9760689at2"/>
<evidence type="ECO:0000256" key="1">
    <source>
        <dbReference type="ARBA" id="ARBA00000852"/>
    </source>
</evidence>
<keyword evidence="6 8" id="KW-0949">S-adenosyl-L-methionine</keyword>
<evidence type="ECO:0000256" key="3">
    <source>
        <dbReference type="ARBA" id="ARBA00012327"/>
    </source>
</evidence>
<reference evidence="13" key="1">
    <citation type="submission" date="2009-05" db="EMBL/GenBank/DDBJ databases">
        <title>Complete sequence of chromosome of Thauera sp. MZ1T.</title>
        <authorList>
            <consortium name="US DOE Joint Genome Institute"/>
            <person name="Lucas S."/>
            <person name="Copeland A."/>
            <person name="Lapidus A."/>
            <person name="Glavina del Rio T."/>
            <person name="Dalin E."/>
            <person name="Tice H."/>
            <person name="Bruce D."/>
            <person name="Goodwin L."/>
            <person name="Pitluck S."/>
            <person name="Sims D."/>
            <person name="Brettin T."/>
            <person name="Detter J.C."/>
            <person name="Han C."/>
            <person name="Larimer F."/>
            <person name="Land M."/>
            <person name="Hauser L."/>
            <person name="Kyrpides N."/>
            <person name="Mikhailova N."/>
            <person name="Sayler G.S."/>
        </authorList>
    </citation>
    <scope>NUCLEOTIDE SEQUENCE [LARGE SCALE GENOMIC DNA]</scope>
    <source>
        <strain evidence="13">MZ1T</strain>
    </source>
</reference>
<reference evidence="11 13" key="2">
    <citation type="journal article" date="2012" name="Stand. Genomic Sci.">
        <title>Complete genome sequence of Thauera aminoaromatica strain MZ1T.</title>
        <authorList>
            <person name="Jiang K."/>
            <person name="Sanseverino J."/>
            <person name="Chauhan A."/>
            <person name="Lucas S."/>
            <person name="Copeland A."/>
            <person name="Lapidus A."/>
            <person name="Del Rio T.G."/>
            <person name="Dalin E."/>
            <person name="Tice H."/>
            <person name="Bruce D."/>
            <person name="Goodwin L."/>
            <person name="Pitluck S."/>
            <person name="Sims D."/>
            <person name="Brettin T."/>
            <person name="Detter J.C."/>
            <person name="Han C."/>
            <person name="Chang Y.J."/>
            <person name="Larimer F."/>
            <person name="Land M."/>
            <person name="Hauser L."/>
            <person name="Kyrpides N.C."/>
            <person name="Mikhailova N."/>
            <person name="Moser S."/>
            <person name="Jegier P."/>
            <person name="Close D."/>
            <person name="Debruyn J.M."/>
            <person name="Wang Y."/>
            <person name="Layton A.C."/>
            <person name="Allen M.S."/>
            <person name="Sayler G.S."/>
        </authorList>
    </citation>
    <scope>NUCLEOTIDE SEQUENCE [LARGE SCALE GENOMIC DNA]</scope>
    <source>
        <strain evidence="11 13">MZ1T</strain>
    </source>
</reference>
<dbReference type="Proteomes" id="UP000002186">
    <property type="component" value="Chromosome"/>
</dbReference>
<dbReference type="EMBL" id="SSFD01000046">
    <property type="protein sequence ID" value="TXH90488.1"/>
    <property type="molecule type" value="Genomic_DNA"/>
</dbReference>
<comment type="catalytic activity">
    <reaction evidence="1 8">
        <text>malonyl-[ACP] + S-adenosyl-L-methionine = malonyl-[ACP] methyl ester + S-adenosyl-L-homocysteine</text>
        <dbReference type="Rhea" id="RHEA:17105"/>
        <dbReference type="Rhea" id="RHEA-COMP:9623"/>
        <dbReference type="Rhea" id="RHEA-COMP:9954"/>
        <dbReference type="ChEBI" id="CHEBI:57856"/>
        <dbReference type="ChEBI" id="CHEBI:59789"/>
        <dbReference type="ChEBI" id="CHEBI:78449"/>
        <dbReference type="ChEBI" id="CHEBI:78845"/>
        <dbReference type="EC" id="2.1.1.197"/>
    </reaction>
</comment>
<accession>A0A5C7T2N4</accession>
<dbReference type="InterPro" id="IPR050602">
    <property type="entry name" value="Malonyl-ACP_OMT"/>
</dbReference>
<feature type="region of interest" description="Disordered" evidence="9">
    <location>
        <begin position="1"/>
        <end position="25"/>
    </location>
</feature>
<comment type="similarity">
    <text evidence="8">Belongs to the methyltransferase superfamily.</text>
</comment>
<evidence type="ECO:0000313" key="12">
    <source>
        <dbReference type="EMBL" id="TXH90488.1"/>
    </source>
</evidence>
<dbReference type="PANTHER" id="PTHR13090:SF1">
    <property type="entry name" value="ARGININE-HYDROXYLASE NDUFAF5, MITOCHONDRIAL"/>
    <property type="match status" value="1"/>
</dbReference>
<evidence type="ECO:0000256" key="7">
    <source>
        <dbReference type="ARBA" id="ARBA00022756"/>
    </source>
</evidence>
<name>C4ZP97_THASP</name>
<reference evidence="12 14" key="3">
    <citation type="submission" date="2018-09" db="EMBL/GenBank/DDBJ databases">
        <title>Metagenome Assembled Genomes from an Advanced Water Purification Facility.</title>
        <authorList>
            <person name="Stamps B.W."/>
            <person name="Spear J.R."/>
        </authorList>
    </citation>
    <scope>NUCLEOTIDE SEQUENCE [LARGE SCALE GENOMIC DNA]</scope>
    <source>
        <strain evidence="12">Bin_27_1</strain>
    </source>
</reference>
<dbReference type="HOGENOM" id="CLU_046586_2_1_4"/>
<dbReference type="AlphaFoldDB" id="C4ZP97"/>
<dbReference type="GO" id="GO:0008757">
    <property type="term" value="F:S-adenosylmethionine-dependent methyltransferase activity"/>
    <property type="evidence" value="ECO:0007669"/>
    <property type="project" value="InterPro"/>
</dbReference>
<feature type="domain" description="Methyltransferase type 11" evidence="10">
    <location>
        <begin position="73"/>
        <end position="182"/>
    </location>
</feature>
<dbReference type="GO" id="GO:0032259">
    <property type="term" value="P:methylation"/>
    <property type="evidence" value="ECO:0007669"/>
    <property type="project" value="UniProtKB-KW"/>
</dbReference>
<dbReference type="InterPro" id="IPR013216">
    <property type="entry name" value="Methyltransf_11"/>
</dbReference>
<organism evidence="11 13">
    <name type="scientific">Thauera aminoaromatica</name>
    <dbReference type="NCBI Taxonomy" id="164330"/>
    <lineage>
        <taxon>Bacteria</taxon>
        <taxon>Pseudomonadati</taxon>
        <taxon>Pseudomonadota</taxon>
        <taxon>Betaproteobacteria</taxon>
        <taxon>Rhodocyclales</taxon>
        <taxon>Zoogloeaceae</taxon>
        <taxon>Thauera</taxon>
    </lineage>
</organism>